<dbReference type="OrthoDB" id="9774290at2"/>
<dbReference type="Gene3D" id="3.90.1510.10">
    <property type="entry name" value="Glycerate kinase, domain 2"/>
    <property type="match status" value="1"/>
</dbReference>
<evidence type="ECO:0000313" key="6">
    <source>
        <dbReference type="Proteomes" id="UP000007392"/>
    </source>
</evidence>
<dbReference type="PATRIC" id="fig|997761.3.peg.4389"/>
<dbReference type="PIRSF" id="PIRSF006078">
    <property type="entry name" value="GlxK"/>
    <property type="match status" value="1"/>
</dbReference>
<name>I0BLZ0_9BACL</name>
<dbReference type="InterPro" id="IPR004381">
    <property type="entry name" value="Glycerate_kinase"/>
</dbReference>
<dbReference type="InterPro" id="IPR036129">
    <property type="entry name" value="Glycerate_kinase_sf"/>
</dbReference>
<dbReference type="AlphaFoldDB" id="I0BLZ0"/>
<gene>
    <name evidence="5" type="ORF">B2K_22275</name>
</gene>
<dbReference type="EMBL" id="CP003422">
    <property type="protein sequence ID" value="AFH63387.1"/>
    <property type="molecule type" value="Genomic_DNA"/>
</dbReference>
<dbReference type="Proteomes" id="UP000007392">
    <property type="component" value="Chromosome"/>
</dbReference>
<accession>I0BLZ0</accession>
<protein>
    <submittedName>
        <fullName evidence="5">Glycerate kinase</fullName>
    </submittedName>
</protein>
<dbReference type="Gene3D" id="3.40.50.10350">
    <property type="entry name" value="Glycerate kinase, domain 1"/>
    <property type="match status" value="1"/>
</dbReference>
<dbReference type="SUPFAM" id="SSF110738">
    <property type="entry name" value="Glycerate kinase I"/>
    <property type="match status" value="1"/>
</dbReference>
<evidence type="ECO:0000256" key="2">
    <source>
        <dbReference type="ARBA" id="ARBA00022679"/>
    </source>
</evidence>
<dbReference type="Pfam" id="PF02595">
    <property type="entry name" value="Gly_kinase"/>
    <property type="match status" value="1"/>
</dbReference>
<keyword evidence="2 4" id="KW-0808">Transferase</keyword>
<evidence type="ECO:0000256" key="3">
    <source>
        <dbReference type="ARBA" id="ARBA00022777"/>
    </source>
</evidence>
<sequence>MRIIVAPDSYKGSLDAVAVARAMERGIRTVFQDAEIVKVPIADGGEGTLEALVAATGGTLMQEKVTGPMGRPVNARWGILGDGATGVIEMAEASGLPLVPAGQRNPLRTTTYGTGELIKAALDRGLRKLIIGLGGSATNDGGAGMAQALGVKLLDDTGEELPPGGAALRGLHHIDLSQLDPRLADTRIDVACDVNNPLYGPRGASAVYGPQKGADPVMVQRLDEALHAFAVKAREATGRDIAEQPGAGAAGGLGAGLLYFTNARLMPGIRLVLDAVEFERRLEGADFVLTGEGATDAQTANGKAPVGVAAAARRAGVPAVCLSGSLGQGAEEVLNHGIDGLMSIVPGPMDLPSCLAAAEELVEAASARMCRLIRIGMQF</sequence>
<dbReference type="GO" id="GO:0008887">
    <property type="term" value="F:glycerate kinase activity"/>
    <property type="evidence" value="ECO:0007669"/>
    <property type="project" value="UniProtKB-UniRule"/>
</dbReference>
<organism evidence="5 6">
    <name type="scientific">Paenibacillus mucilaginosus K02</name>
    <dbReference type="NCBI Taxonomy" id="997761"/>
    <lineage>
        <taxon>Bacteria</taxon>
        <taxon>Bacillati</taxon>
        <taxon>Bacillota</taxon>
        <taxon>Bacilli</taxon>
        <taxon>Bacillales</taxon>
        <taxon>Paenibacillaceae</taxon>
        <taxon>Paenibacillus</taxon>
    </lineage>
</organism>
<evidence type="ECO:0000256" key="4">
    <source>
        <dbReference type="PIRNR" id="PIRNR006078"/>
    </source>
</evidence>
<dbReference type="RefSeq" id="WP_014651656.1">
    <property type="nucleotide sequence ID" value="NC_017672.3"/>
</dbReference>
<keyword evidence="3 4" id="KW-0418">Kinase</keyword>
<dbReference type="GO" id="GO:0031388">
    <property type="term" value="P:organic acid phosphorylation"/>
    <property type="evidence" value="ECO:0007669"/>
    <property type="project" value="UniProtKB-UniRule"/>
</dbReference>
<dbReference type="InterPro" id="IPR018193">
    <property type="entry name" value="Glyc_kinase_flavodox-like_fold"/>
</dbReference>
<evidence type="ECO:0000313" key="5">
    <source>
        <dbReference type="EMBL" id="AFH63387.1"/>
    </source>
</evidence>
<dbReference type="PANTHER" id="PTHR21599">
    <property type="entry name" value="GLYCERATE KINASE"/>
    <property type="match status" value="1"/>
</dbReference>
<dbReference type="NCBIfam" id="TIGR00045">
    <property type="entry name" value="glycerate kinase"/>
    <property type="match status" value="1"/>
</dbReference>
<dbReference type="HOGENOM" id="CLU_028255_0_1_9"/>
<dbReference type="InterPro" id="IPR018197">
    <property type="entry name" value="Glycerate_kinase_RE-like"/>
</dbReference>
<dbReference type="PANTHER" id="PTHR21599:SF0">
    <property type="entry name" value="GLYCERATE KINASE"/>
    <property type="match status" value="1"/>
</dbReference>
<proteinExistence type="inferred from homology"/>
<dbReference type="KEGG" id="pmw:B2K_22275"/>
<comment type="similarity">
    <text evidence="1 4">Belongs to the glycerate kinase type-1 family.</text>
</comment>
<reference evidence="5 6" key="1">
    <citation type="submission" date="2013-06" db="EMBL/GenBank/DDBJ databases">
        <title>Complete genome sequence of Paenibacillus mucilaginosus K02.</title>
        <authorList>
            <person name="Xiao B."/>
            <person name="Sun L."/>
            <person name="Xiao L."/>
            <person name="Lian B."/>
        </authorList>
    </citation>
    <scope>NUCLEOTIDE SEQUENCE [LARGE SCALE GENOMIC DNA]</scope>
    <source>
        <strain evidence="5 6">K02</strain>
    </source>
</reference>
<evidence type="ECO:0000256" key="1">
    <source>
        <dbReference type="ARBA" id="ARBA00006284"/>
    </source>
</evidence>